<name>A0AAV5MWM7_9ROSI</name>
<dbReference type="Proteomes" id="UP001054252">
    <property type="component" value="Unassembled WGS sequence"/>
</dbReference>
<dbReference type="AlphaFoldDB" id="A0AAV5MWM7"/>
<proteinExistence type="predicted"/>
<sequence length="37" mass="4180">QPEPVASSLIPIRSNTAKMRMTMKNEMKWSLCVSKGE</sequence>
<organism evidence="1 2">
    <name type="scientific">Rubroshorea leprosula</name>
    <dbReference type="NCBI Taxonomy" id="152421"/>
    <lineage>
        <taxon>Eukaryota</taxon>
        <taxon>Viridiplantae</taxon>
        <taxon>Streptophyta</taxon>
        <taxon>Embryophyta</taxon>
        <taxon>Tracheophyta</taxon>
        <taxon>Spermatophyta</taxon>
        <taxon>Magnoliopsida</taxon>
        <taxon>eudicotyledons</taxon>
        <taxon>Gunneridae</taxon>
        <taxon>Pentapetalae</taxon>
        <taxon>rosids</taxon>
        <taxon>malvids</taxon>
        <taxon>Malvales</taxon>
        <taxon>Dipterocarpaceae</taxon>
        <taxon>Rubroshorea</taxon>
    </lineage>
</organism>
<evidence type="ECO:0000313" key="1">
    <source>
        <dbReference type="EMBL" id="GKV53823.1"/>
    </source>
</evidence>
<reference evidence="1 2" key="1">
    <citation type="journal article" date="2021" name="Commun. Biol.">
        <title>The genome of Shorea leprosula (Dipterocarpaceae) highlights the ecological relevance of drought in aseasonal tropical rainforests.</title>
        <authorList>
            <person name="Ng K.K.S."/>
            <person name="Kobayashi M.J."/>
            <person name="Fawcett J.A."/>
            <person name="Hatakeyama M."/>
            <person name="Paape T."/>
            <person name="Ng C.H."/>
            <person name="Ang C.C."/>
            <person name="Tnah L.H."/>
            <person name="Lee C.T."/>
            <person name="Nishiyama T."/>
            <person name="Sese J."/>
            <person name="O'Brien M.J."/>
            <person name="Copetti D."/>
            <person name="Mohd Noor M.I."/>
            <person name="Ong R.C."/>
            <person name="Putra M."/>
            <person name="Sireger I.Z."/>
            <person name="Indrioko S."/>
            <person name="Kosugi Y."/>
            <person name="Izuno A."/>
            <person name="Isagi Y."/>
            <person name="Lee S.L."/>
            <person name="Shimizu K.K."/>
        </authorList>
    </citation>
    <scope>NUCLEOTIDE SEQUENCE [LARGE SCALE GENOMIC DNA]</scope>
    <source>
        <strain evidence="1">214</strain>
    </source>
</reference>
<dbReference type="EMBL" id="BPVZ01001981">
    <property type="protein sequence ID" value="GKV53823.1"/>
    <property type="molecule type" value="Genomic_DNA"/>
</dbReference>
<keyword evidence="2" id="KW-1185">Reference proteome</keyword>
<accession>A0AAV5MWM7</accession>
<comment type="caution">
    <text evidence="1">The sequence shown here is derived from an EMBL/GenBank/DDBJ whole genome shotgun (WGS) entry which is preliminary data.</text>
</comment>
<evidence type="ECO:0000313" key="2">
    <source>
        <dbReference type="Proteomes" id="UP001054252"/>
    </source>
</evidence>
<gene>
    <name evidence="1" type="ORF">SLEP1_g60337</name>
</gene>
<protein>
    <submittedName>
        <fullName evidence="1">Uncharacterized protein</fullName>
    </submittedName>
</protein>
<feature type="non-terminal residue" evidence="1">
    <location>
        <position position="1"/>
    </location>
</feature>